<dbReference type="InterPro" id="IPR046347">
    <property type="entry name" value="bZIP_sf"/>
</dbReference>
<dbReference type="PANTHER" id="PTHR37012">
    <property type="entry name" value="B-ZIP TRANSCRIPTION FACTOR (EUROFUNG)-RELATED"/>
    <property type="match status" value="1"/>
</dbReference>
<dbReference type="OrthoDB" id="10261951at2759"/>
<evidence type="ECO:0000313" key="4">
    <source>
        <dbReference type="Proteomes" id="UP000053328"/>
    </source>
</evidence>
<sequence length="564" mass="62624">MRGRRAPPTSQPSSSGPEESGVERAPTPRTPVAPKNGSAVEKRRLRNRLSQQAFRARQNLEISELKQRLAQFSGSESERNTFLVQENQDLRQRLWRCETSLRSLQATLTGIVDSVAETNKGGLNNQDHRDVYPVGPDRGDASRNVDSASPEPRPPAADDSSSSRVALSGMKQEGENGTTLDVSLVDVDDAPNIAEFDATSTVLEMGLNYTTNELAAPLIDTSRESSLRKQTTDISSDKDAIDTSATTLPGTNAPGHVPKLPPISTIQTFTFTPARELQLPLVSNSSGHSEHIDAYEMCAMATCLRDRRDVDPLVLLPIVSGLISAFVKFAWSEMEPWIKYVNGPDSLAKVTLWRMAPGPDTYSAIPPCFRPTRLQVAVPHPSFIDWCVFPFLRDKLIQYHSGNSALDEICSDVGLAYAIQADLSELVAGAESLLVNLSVHEIIYGIDHFPSCYEFHSSTNLPEVNLPAPNIYTLLHSKEYAWSLYKHLRISERIEDFRVDPRLFVKYPEFFELDEKVAQGIPLRSSNKVPWPKARPLDKTMMDYYRGCTSGRTDQTGHQLSLQL</sequence>
<feature type="region of interest" description="Disordered" evidence="1">
    <location>
        <begin position="118"/>
        <end position="179"/>
    </location>
</feature>
<name>A0A0D2AVI1_9EURO</name>
<dbReference type="InterPro" id="IPR021833">
    <property type="entry name" value="DUF3425"/>
</dbReference>
<feature type="compositionally biased region" description="Low complexity" evidence="1">
    <location>
        <begin position="7"/>
        <end position="19"/>
    </location>
</feature>
<proteinExistence type="predicted"/>
<dbReference type="GeneID" id="27338492"/>
<reference evidence="3 4" key="1">
    <citation type="submission" date="2015-01" db="EMBL/GenBank/DDBJ databases">
        <title>The Genome Sequence of Exophiala spinifera CBS89968.</title>
        <authorList>
            <consortium name="The Broad Institute Genomics Platform"/>
            <person name="Cuomo C."/>
            <person name="de Hoog S."/>
            <person name="Gorbushina A."/>
            <person name="Stielow B."/>
            <person name="Teixiera M."/>
            <person name="Abouelleil A."/>
            <person name="Chapman S.B."/>
            <person name="Priest M."/>
            <person name="Young S.K."/>
            <person name="Wortman J."/>
            <person name="Nusbaum C."/>
            <person name="Birren B."/>
        </authorList>
    </citation>
    <scope>NUCLEOTIDE SEQUENCE [LARGE SCALE GENOMIC DNA]</scope>
    <source>
        <strain evidence="3 4">CBS 89968</strain>
    </source>
</reference>
<dbReference type="Pfam" id="PF11905">
    <property type="entry name" value="DUF3425"/>
    <property type="match status" value="1"/>
</dbReference>
<dbReference type="Proteomes" id="UP000053328">
    <property type="component" value="Unassembled WGS sequence"/>
</dbReference>
<dbReference type="PANTHER" id="PTHR37012:SF2">
    <property type="entry name" value="BZIP DOMAIN-CONTAINING PROTEIN-RELATED"/>
    <property type="match status" value="1"/>
</dbReference>
<dbReference type="InterPro" id="IPR004827">
    <property type="entry name" value="bZIP"/>
</dbReference>
<dbReference type="AlphaFoldDB" id="A0A0D2AVI1"/>
<dbReference type="EMBL" id="KN847500">
    <property type="protein sequence ID" value="KIW10445.1"/>
    <property type="molecule type" value="Genomic_DNA"/>
</dbReference>
<dbReference type="SUPFAM" id="SSF57959">
    <property type="entry name" value="Leucine zipper domain"/>
    <property type="match status" value="1"/>
</dbReference>
<dbReference type="VEuPathDB" id="FungiDB:PV08_11409"/>
<organism evidence="3 4">
    <name type="scientific">Exophiala spinifera</name>
    <dbReference type="NCBI Taxonomy" id="91928"/>
    <lineage>
        <taxon>Eukaryota</taxon>
        <taxon>Fungi</taxon>
        <taxon>Dikarya</taxon>
        <taxon>Ascomycota</taxon>
        <taxon>Pezizomycotina</taxon>
        <taxon>Eurotiomycetes</taxon>
        <taxon>Chaetothyriomycetidae</taxon>
        <taxon>Chaetothyriales</taxon>
        <taxon>Herpotrichiellaceae</taxon>
        <taxon>Exophiala</taxon>
    </lineage>
</organism>
<dbReference type="HOGENOM" id="CLU_038488_0_0_1"/>
<feature type="compositionally biased region" description="Basic and acidic residues" evidence="1">
    <location>
        <begin position="126"/>
        <end position="143"/>
    </location>
</feature>
<protein>
    <recommendedName>
        <fullName evidence="2">BZIP domain-containing protein</fullName>
    </recommendedName>
</protein>
<gene>
    <name evidence="3" type="ORF">PV08_11409</name>
</gene>
<evidence type="ECO:0000256" key="1">
    <source>
        <dbReference type="SAM" id="MobiDB-lite"/>
    </source>
</evidence>
<dbReference type="Gene3D" id="1.20.5.170">
    <property type="match status" value="1"/>
</dbReference>
<feature type="domain" description="BZIP" evidence="2">
    <location>
        <begin position="42"/>
        <end position="57"/>
    </location>
</feature>
<dbReference type="PROSITE" id="PS00036">
    <property type="entry name" value="BZIP_BASIC"/>
    <property type="match status" value="1"/>
</dbReference>
<evidence type="ECO:0000313" key="3">
    <source>
        <dbReference type="EMBL" id="KIW10445.1"/>
    </source>
</evidence>
<dbReference type="CDD" id="cd14688">
    <property type="entry name" value="bZIP_YAP"/>
    <property type="match status" value="1"/>
</dbReference>
<evidence type="ECO:0000259" key="2">
    <source>
        <dbReference type="PROSITE" id="PS00036"/>
    </source>
</evidence>
<feature type="region of interest" description="Disordered" evidence="1">
    <location>
        <begin position="1"/>
        <end position="42"/>
    </location>
</feature>
<accession>A0A0D2AVI1</accession>
<dbReference type="GO" id="GO:0003700">
    <property type="term" value="F:DNA-binding transcription factor activity"/>
    <property type="evidence" value="ECO:0007669"/>
    <property type="project" value="InterPro"/>
</dbReference>
<dbReference type="RefSeq" id="XP_016230661.1">
    <property type="nucleotide sequence ID" value="XM_016385717.1"/>
</dbReference>
<keyword evidence="4" id="KW-1185">Reference proteome</keyword>